<evidence type="ECO:0000313" key="2">
    <source>
        <dbReference type="Proteomes" id="UP000192726"/>
    </source>
</evidence>
<keyword evidence="2" id="KW-1185">Reference proteome</keyword>
<dbReference type="Proteomes" id="UP000192726">
    <property type="component" value="Chromosome"/>
</dbReference>
<name>A0A1V0U0W4_9ACTN</name>
<reference evidence="1 2" key="1">
    <citation type="submission" date="2017-04" db="EMBL/GenBank/DDBJ databases">
        <title>Complete Genome Sequence of Streptomyces gilvosporeus F607, a Capable Producer of Natamycin.</title>
        <authorList>
            <person name="Zong G."/>
            <person name="Zhong C."/>
            <person name="Fu J."/>
            <person name="Qin R."/>
            <person name="Cao G."/>
        </authorList>
    </citation>
    <scope>NUCLEOTIDE SEQUENCE [LARGE SCALE GENOMIC DNA]</scope>
    <source>
        <strain evidence="1 2">F607</strain>
    </source>
</reference>
<proteinExistence type="predicted"/>
<dbReference type="KEGG" id="sgv:B1H19_35525"/>
<protein>
    <submittedName>
        <fullName evidence="1">Uncharacterized protein</fullName>
    </submittedName>
</protein>
<gene>
    <name evidence="1" type="ORF">B1H19_35525</name>
</gene>
<evidence type="ECO:0000313" key="1">
    <source>
        <dbReference type="EMBL" id="ARF58787.1"/>
    </source>
</evidence>
<dbReference type="STRING" id="553510.B1H19_35525"/>
<organism evidence="1 2">
    <name type="scientific">Streptomyces gilvosporeus</name>
    <dbReference type="NCBI Taxonomy" id="553510"/>
    <lineage>
        <taxon>Bacteria</taxon>
        <taxon>Bacillati</taxon>
        <taxon>Actinomycetota</taxon>
        <taxon>Actinomycetes</taxon>
        <taxon>Kitasatosporales</taxon>
        <taxon>Streptomycetaceae</taxon>
        <taxon>Streptomyces</taxon>
    </lineage>
</organism>
<sequence>MMDHLNGHWTPSGFRHDYSSRSATQLEKELIAYCPAEGGDDERQAILTDLTAAYFGEVLLNQAGGRWKWDNTAGELTDGAPVVVPDPSLGLEAIDPAVIARRALTKRTGRVVTGEVRRLRKAVGEYQKARPEWRPDRVPTPRVRDWDLESVRYADDVDQWRGECLRDFRQWWLEEVGGDRYAWVFNPASMDLMEKVLRERCASVEEFDAVSGERFWIVAAWYVGMAAVHGKGAVWQYRAVDPDAPEGGMYAADNYWTGSIFVNQRNHLDGHAAHPSAMLRGALEEGGSLRRELDRFKDPHPDR</sequence>
<dbReference type="AlphaFoldDB" id="A0A1V0U0W4"/>
<dbReference type="EMBL" id="CP020569">
    <property type="protein sequence ID" value="ARF58787.1"/>
    <property type="molecule type" value="Genomic_DNA"/>
</dbReference>
<accession>A0A1V0U0W4</accession>